<feature type="transmembrane region" description="Helical" evidence="1">
    <location>
        <begin position="98"/>
        <end position="119"/>
    </location>
</feature>
<organism evidence="2 3">
    <name type="scientific">Trachymyrmex septentrionalis</name>
    <dbReference type="NCBI Taxonomy" id="34720"/>
    <lineage>
        <taxon>Eukaryota</taxon>
        <taxon>Metazoa</taxon>
        <taxon>Ecdysozoa</taxon>
        <taxon>Arthropoda</taxon>
        <taxon>Hexapoda</taxon>
        <taxon>Insecta</taxon>
        <taxon>Pterygota</taxon>
        <taxon>Neoptera</taxon>
        <taxon>Endopterygota</taxon>
        <taxon>Hymenoptera</taxon>
        <taxon>Apocrita</taxon>
        <taxon>Aculeata</taxon>
        <taxon>Formicoidea</taxon>
        <taxon>Formicidae</taxon>
        <taxon>Myrmicinae</taxon>
        <taxon>Trachymyrmex</taxon>
    </lineage>
</organism>
<reference evidence="2 3" key="1">
    <citation type="submission" date="2016-03" db="EMBL/GenBank/DDBJ databases">
        <title>Trachymyrmex septentrionalis WGS genome.</title>
        <authorList>
            <person name="Nygaard S."/>
            <person name="Hu H."/>
            <person name="Boomsma J."/>
            <person name="Zhang G."/>
        </authorList>
    </citation>
    <scope>NUCLEOTIDE SEQUENCE [LARGE SCALE GENOMIC DNA]</scope>
    <source>
        <strain evidence="2">Tsep2-gDNA-1</strain>
        <tissue evidence="2">Whole body</tissue>
    </source>
</reference>
<keyword evidence="1" id="KW-0812">Transmembrane</keyword>
<feature type="transmembrane region" description="Helical" evidence="1">
    <location>
        <begin position="65"/>
        <end position="86"/>
    </location>
</feature>
<sequence>MTETLERALAPLLIIGSFCNLCMIEYSREQLRAYLSYLHALVKWSSLIYVYYYPRYVRYSRENDMEIYIADIISLITITLILISFSRFKVQIFKCTPGSNIIILDFLVLLFFCLIVLLIKSIKNLQL</sequence>
<evidence type="ECO:0000313" key="2">
    <source>
        <dbReference type="EMBL" id="KYN30354.1"/>
    </source>
</evidence>
<protein>
    <submittedName>
        <fullName evidence="2">Uncharacterized protein</fullName>
    </submittedName>
</protein>
<keyword evidence="1" id="KW-0472">Membrane</keyword>
<evidence type="ECO:0000313" key="3">
    <source>
        <dbReference type="Proteomes" id="UP000078541"/>
    </source>
</evidence>
<dbReference type="AlphaFoldDB" id="A0A151JST9"/>
<proteinExistence type="predicted"/>
<accession>A0A151JST9</accession>
<gene>
    <name evidence="2" type="ORF">ALC56_15351</name>
</gene>
<keyword evidence="3" id="KW-1185">Reference proteome</keyword>
<dbReference type="EMBL" id="KQ982033">
    <property type="protein sequence ID" value="KYN30354.1"/>
    <property type="molecule type" value="Genomic_DNA"/>
</dbReference>
<evidence type="ECO:0000256" key="1">
    <source>
        <dbReference type="SAM" id="Phobius"/>
    </source>
</evidence>
<keyword evidence="1" id="KW-1133">Transmembrane helix</keyword>
<name>A0A151JST9_9HYME</name>
<dbReference type="Proteomes" id="UP000078541">
    <property type="component" value="Unassembled WGS sequence"/>
</dbReference>
<feature type="transmembrane region" description="Helical" evidence="1">
    <location>
        <begin position="34"/>
        <end position="53"/>
    </location>
</feature>